<reference evidence="3" key="2">
    <citation type="submission" date="2009-11" db="EMBL/GenBank/DDBJ databases">
        <title>The Genome Sequence of Allomyces macrogynus strain ATCC 38327.</title>
        <authorList>
            <consortium name="The Broad Institute Genome Sequencing Platform"/>
            <person name="Russ C."/>
            <person name="Cuomo C."/>
            <person name="Shea T."/>
            <person name="Young S.K."/>
            <person name="Zeng Q."/>
            <person name="Koehrsen M."/>
            <person name="Haas B."/>
            <person name="Borodovsky M."/>
            <person name="Guigo R."/>
            <person name="Alvarado L."/>
            <person name="Berlin A."/>
            <person name="Borenstein D."/>
            <person name="Chen Z."/>
            <person name="Engels R."/>
            <person name="Freedman E."/>
            <person name="Gellesch M."/>
            <person name="Goldberg J."/>
            <person name="Griggs A."/>
            <person name="Gujja S."/>
            <person name="Heiman D."/>
            <person name="Hepburn T."/>
            <person name="Howarth C."/>
            <person name="Jen D."/>
            <person name="Larson L."/>
            <person name="Lewis B."/>
            <person name="Mehta T."/>
            <person name="Park D."/>
            <person name="Pearson M."/>
            <person name="Roberts A."/>
            <person name="Saif S."/>
            <person name="Shenoy N."/>
            <person name="Sisk P."/>
            <person name="Stolte C."/>
            <person name="Sykes S."/>
            <person name="Walk T."/>
            <person name="White J."/>
            <person name="Yandava C."/>
            <person name="Burger G."/>
            <person name="Gray M.W."/>
            <person name="Holland P.W.H."/>
            <person name="King N."/>
            <person name="Lang F.B.F."/>
            <person name="Roger A.J."/>
            <person name="Ruiz-Trillo I."/>
            <person name="Lander E."/>
            <person name="Nusbaum C."/>
        </authorList>
    </citation>
    <scope>NUCLEOTIDE SEQUENCE [LARGE SCALE GENOMIC DNA]</scope>
    <source>
        <strain evidence="3">ATCC 38327</strain>
    </source>
</reference>
<keyword evidence="1" id="KW-0472">Membrane</keyword>
<keyword evidence="1" id="KW-0812">Transmembrane</keyword>
<dbReference type="EMBL" id="GG745342">
    <property type="protein sequence ID" value="KNE63571.1"/>
    <property type="molecule type" value="Genomic_DNA"/>
</dbReference>
<keyword evidence="3" id="KW-1185">Reference proteome</keyword>
<dbReference type="VEuPathDB" id="FungiDB:AMAG_08680"/>
<evidence type="ECO:0000256" key="1">
    <source>
        <dbReference type="SAM" id="Phobius"/>
    </source>
</evidence>
<organism evidence="2 3">
    <name type="scientific">Allomyces macrogynus (strain ATCC 38327)</name>
    <name type="common">Allomyces javanicus var. macrogynus</name>
    <dbReference type="NCBI Taxonomy" id="578462"/>
    <lineage>
        <taxon>Eukaryota</taxon>
        <taxon>Fungi</taxon>
        <taxon>Fungi incertae sedis</taxon>
        <taxon>Blastocladiomycota</taxon>
        <taxon>Blastocladiomycetes</taxon>
        <taxon>Blastocladiales</taxon>
        <taxon>Blastocladiaceae</taxon>
        <taxon>Allomyces</taxon>
    </lineage>
</organism>
<reference evidence="2 3" key="1">
    <citation type="submission" date="2009-11" db="EMBL/GenBank/DDBJ databases">
        <title>Annotation of Allomyces macrogynus ATCC 38327.</title>
        <authorList>
            <consortium name="The Broad Institute Genome Sequencing Platform"/>
            <person name="Russ C."/>
            <person name="Cuomo C."/>
            <person name="Burger G."/>
            <person name="Gray M.W."/>
            <person name="Holland P.W.H."/>
            <person name="King N."/>
            <person name="Lang F.B.F."/>
            <person name="Roger A.J."/>
            <person name="Ruiz-Trillo I."/>
            <person name="Young S.K."/>
            <person name="Zeng Q."/>
            <person name="Gargeya S."/>
            <person name="Fitzgerald M."/>
            <person name="Haas B."/>
            <person name="Abouelleil A."/>
            <person name="Alvarado L."/>
            <person name="Arachchi H.M."/>
            <person name="Berlin A."/>
            <person name="Chapman S.B."/>
            <person name="Gearin G."/>
            <person name="Goldberg J."/>
            <person name="Griggs A."/>
            <person name="Gujja S."/>
            <person name="Hansen M."/>
            <person name="Heiman D."/>
            <person name="Howarth C."/>
            <person name="Larimer J."/>
            <person name="Lui A."/>
            <person name="MacDonald P.J.P."/>
            <person name="McCowen C."/>
            <person name="Montmayeur A."/>
            <person name="Murphy C."/>
            <person name="Neiman D."/>
            <person name="Pearson M."/>
            <person name="Priest M."/>
            <person name="Roberts A."/>
            <person name="Saif S."/>
            <person name="Shea T."/>
            <person name="Sisk P."/>
            <person name="Stolte C."/>
            <person name="Sykes S."/>
            <person name="Wortman J."/>
            <person name="Nusbaum C."/>
            <person name="Birren B."/>
        </authorList>
    </citation>
    <scope>NUCLEOTIDE SEQUENCE [LARGE SCALE GENOMIC DNA]</scope>
    <source>
        <strain evidence="2 3">ATCC 38327</strain>
    </source>
</reference>
<feature type="transmembrane region" description="Helical" evidence="1">
    <location>
        <begin position="34"/>
        <end position="56"/>
    </location>
</feature>
<evidence type="ECO:0000313" key="3">
    <source>
        <dbReference type="Proteomes" id="UP000054350"/>
    </source>
</evidence>
<proteinExistence type="predicted"/>
<gene>
    <name evidence="2" type="ORF">AMAG_08680</name>
</gene>
<dbReference type="Proteomes" id="UP000054350">
    <property type="component" value="Unassembled WGS sequence"/>
</dbReference>
<accession>A0A0L0SM05</accession>
<dbReference type="AlphaFoldDB" id="A0A0L0SM05"/>
<sequence length="61" mass="7128">MAQKRLKALQMVMNDKDLQHAQLDLITKQDKEKLAFLEAMAVKQMVMPCMLILMVLEHMLK</sequence>
<keyword evidence="1" id="KW-1133">Transmembrane helix</keyword>
<protein>
    <submittedName>
        <fullName evidence="2">Uncharacterized protein</fullName>
    </submittedName>
</protein>
<name>A0A0L0SM05_ALLM3</name>
<evidence type="ECO:0000313" key="2">
    <source>
        <dbReference type="EMBL" id="KNE63571.1"/>
    </source>
</evidence>